<reference evidence="2 3" key="1">
    <citation type="submission" date="2018-05" db="EMBL/GenBank/DDBJ databases">
        <title>Polaribacter aquimarinus sp. nov., isolated from sediment in a sediment of sea.</title>
        <authorList>
            <person name="Lu D."/>
        </authorList>
    </citation>
    <scope>NUCLEOTIDE SEQUENCE [LARGE SCALE GENOMIC DNA]</scope>
    <source>
        <strain evidence="2 3">ZY113</strain>
    </source>
</reference>
<comment type="caution">
    <text evidence="2">The sequence shown here is derived from an EMBL/GenBank/DDBJ whole genome shotgun (WGS) entry which is preliminary data.</text>
</comment>
<keyword evidence="3" id="KW-1185">Reference proteome</keyword>
<dbReference type="NCBIfam" id="TIGR01200">
    <property type="entry name" value="GLPGLI"/>
    <property type="match status" value="1"/>
</dbReference>
<gene>
    <name evidence="2" type="ORF">DIS07_13945</name>
</gene>
<proteinExistence type="predicted"/>
<feature type="signal peptide" evidence="1">
    <location>
        <begin position="1"/>
        <end position="18"/>
    </location>
</feature>
<organism evidence="2 3">
    <name type="scientific">Polaribacter aquimarinus</name>
    <dbReference type="NCBI Taxonomy" id="2100726"/>
    <lineage>
        <taxon>Bacteria</taxon>
        <taxon>Pseudomonadati</taxon>
        <taxon>Bacteroidota</taxon>
        <taxon>Flavobacteriia</taxon>
        <taxon>Flavobacteriales</taxon>
        <taxon>Flavobacteriaceae</taxon>
    </lineage>
</organism>
<dbReference type="AlphaFoldDB" id="A0A2U2J6V2"/>
<dbReference type="Proteomes" id="UP000245670">
    <property type="component" value="Unassembled WGS sequence"/>
</dbReference>
<evidence type="ECO:0000313" key="3">
    <source>
        <dbReference type="Proteomes" id="UP000245670"/>
    </source>
</evidence>
<dbReference type="RefSeq" id="WP_109405885.1">
    <property type="nucleotide sequence ID" value="NZ_QFFG01000007.1"/>
</dbReference>
<dbReference type="EMBL" id="QFFG01000007">
    <property type="protein sequence ID" value="PWG04068.1"/>
    <property type="molecule type" value="Genomic_DNA"/>
</dbReference>
<protein>
    <submittedName>
        <fullName evidence="2">GLPGLI family protein</fullName>
    </submittedName>
</protein>
<keyword evidence="1" id="KW-0732">Signal</keyword>
<accession>A0A2U2J6V2</accession>
<dbReference type="OrthoDB" id="1068986at2"/>
<dbReference type="InterPro" id="IPR005901">
    <property type="entry name" value="GLPGLI"/>
</dbReference>
<sequence>MKVKLFITVFFFSLISYAQNFSGKATYKTIRKSNFKINSKNSDITEKQAEEIQKRIQKMNQKTYILQFDKNSSIYKLDAKINTPKPKMGNGNRVMVMSFGGSGNGDVYYKNIQDKRFVNKTEIMGKLFLVKDSLRNFDWKLTSETKNIGEYTCYKATFENEVTNTKVSMVNGELKEQTEQVKVVTNAWYTPQVPISNGPKDYYGLPGLILEINDGTNTIVCTEIVIDPSQTKEIKEPVKGKIVSQREYQEISRKKSKEMMERFKSRKGVNMGNGATIKIGG</sequence>
<evidence type="ECO:0000313" key="2">
    <source>
        <dbReference type="EMBL" id="PWG04068.1"/>
    </source>
</evidence>
<feature type="chain" id="PRO_5015521214" evidence="1">
    <location>
        <begin position="19"/>
        <end position="281"/>
    </location>
</feature>
<name>A0A2U2J6V2_9FLAO</name>
<dbReference type="Pfam" id="PF09697">
    <property type="entry name" value="Porph_ging"/>
    <property type="match status" value="1"/>
</dbReference>
<evidence type="ECO:0000256" key="1">
    <source>
        <dbReference type="SAM" id="SignalP"/>
    </source>
</evidence>